<dbReference type="InterPro" id="IPR037066">
    <property type="entry name" value="Plug_dom_sf"/>
</dbReference>
<sequence length="1007" mass="110202">MGGPRVANTTSNNVNLWFLSKGRDMSRHAPSNQRLKRGPLVAAVLACLYTTTAFAQDAAETAPEAQEQEQVATQAPADDAVELDRITVTGSLLRRFEYESTSPIQVITADTNVALGLVNPGEFLQKSSVAAGSTQINNQFGGFVVEGGTGVQTLSLRGLGANRTLVLLDGQRPGPAGTRGQVGAFDLNVIPSSILQRVEIVKDGASSIYGSDAVAGVVNMITRKSVDRPEITFSTRTPFDGGGEVYTVSGATGWDFDNGSIVLAGEWYLQEALKVGDRDFFSCPQDLAYAHEGGPRIDREDRSVIGDTALGGCNNLYANTVIDAGYGYRYIPSPDGSTVGLIPGYRPRNNPNYANSDQAYYEDVLNFDFYGNQHIVDRQERKSVYAATDFGFDAFNWQTQWLYNNRTTENFGYRQFFPLVGGATTPPIYGTDAYTYANSPDYVSPVPSGLAQPIMPFVSATNVDVDYFYGRTRFDGLFQSTDTWAWEVNASYTRSEGTYSNLGIVASRSGDVQFDDTAPVLDYYSPGFLSGERMNELVAQVGEWHTGSTVYDQSVVNGIVTGELFDLPAGAVAGAFGVEYRNYSIDDQPSDLSRNGDLWGSTSAQVTKGDDNVREAFAEIELPLISGKPGFESLSLNGSARVFEYDSLDGSDNVWKLGANWQINSAVRLRATKGTSFRAPGLYELFLGNQTGFASQLSIDPCIQWGESNNENIRTNCAAEGIPADFNGAASSALVVSGGGAGVLNPESSTAFTAGIVLTPSFTNLSVAFDYFDYEVFDQIGQLSSASILGGCYGAPVFPNNFCELFDRNPGSHPTDAFKIETVRNQYININRQQVRGYDLIMNYDNDFSFGELALETQLTYTMEDVSQLFDTAEESGFSSSNFAGYIGRPKLVGNLDAQLKRGDWSYNWRTEYIGATKNRDLTPNYTYQGRPDSWRDIWAEQAFYHTASVRYEQPNWSVLVGIRNLLDKDPPRISSGVDTRYGNVPAFATQYDWYGRTGFVQVQYKF</sequence>
<evidence type="ECO:0000256" key="3">
    <source>
        <dbReference type="ARBA" id="ARBA00023237"/>
    </source>
</evidence>
<accession>A0ABM8UFY4</accession>
<reference evidence="8 9" key="1">
    <citation type="submission" date="2021-04" db="EMBL/GenBank/DDBJ databases">
        <authorList>
            <person name="Rodrigo-Torres L."/>
            <person name="Arahal R. D."/>
            <person name="Lucena T."/>
        </authorList>
    </citation>
    <scope>NUCLEOTIDE SEQUENCE [LARGE SCALE GENOMIC DNA]</scope>
    <source>
        <strain evidence="8 9">CECT 30171</strain>
    </source>
</reference>
<gene>
    <name evidence="8" type="primary">btuB_7</name>
    <name evidence="8" type="ORF">LYB30171_01594</name>
</gene>
<comment type="similarity">
    <text evidence="4">Belongs to the TonB-dependent receptor family.</text>
</comment>
<dbReference type="SUPFAM" id="SSF56935">
    <property type="entry name" value="Porins"/>
    <property type="match status" value="1"/>
</dbReference>
<keyword evidence="4" id="KW-0798">TonB box</keyword>
<dbReference type="InterPro" id="IPR000531">
    <property type="entry name" value="Beta-barrel_TonB"/>
</dbReference>
<dbReference type="EMBL" id="OU015430">
    <property type="protein sequence ID" value="CAG4974096.1"/>
    <property type="molecule type" value="Genomic_DNA"/>
</dbReference>
<dbReference type="Pfam" id="PF07715">
    <property type="entry name" value="Plug"/>
    <property type="match status" value="1"/>
</dbReference>
<feature type="domain" description="TonB-dependent receptor plug" evidence="7">
    <location>
        <begin position="99"/>
        <end position="217"/>
    </location>
</feature>
<evidence type="ECO:0000256" key="2">
    <source>
        <dbReference type="ARBA" id="ARBA00023136"/>
    </source>
</evidence>
<feature type="compositionally biased region" description="Low complexity" evidence="5">
    <location>
        <begin position="59"/>
        <end position="77"/>
    </location>
</feature>
<evidence type="ECO:0000256" key="1">
    <source>
        <dbReference type="ARBA" id="ARBA00004442"/>
    </source>
</evidence>
<keyword evidence="2 4" id="KW-0472">Membrane</keyword>
<dbReference type="Gene3D" id="2.170.130.10">
    <property type="entry name" value="TonB-dependent receptor, plug domain"/>
    <property type="match status" value="1"/>
</dbReference>
<evidence type="ECO:0000313" key="9">
    <source>
        <dbReference type="Proteomes" id="UP000680116"/>
    </source>
</evidence>
<organism evidence="8 9">
    <name type="scientific">Novilysobacter luteus</name>
    <dbReference type="NCBI Taxonomy" id="2822368"/>
    <lineage>
        <taxon>Bacteria</taxon>
        <taxon>Pseudomonadati</taxon>
        <taxon>Pseudomonadota</taxon>
        <taxon>Gammaproteobacteria</taxon>
        <taxon>Lysobacterales</taxon>
        <taxon>Lysobacteraceae</taxon>
        <taxon>Novilysobacter</taxon>
    </lineage>
</organism>
<evidence type="ECO:0000259" key="7">
    <source>
        <dbReference type="Pfam" id="PF07715"/>
    </source>
</evidence>
<dbReference type="InterPro" id="IPR012910">
    <property type="entry name" value="Plug_dom"/>
</dbReference>
<protein>
    <submittedName>
        <fullName evidence="8">Vitamin B12 transporter BtuB</fullName>
    </submittedName>
</protein>
<comment type="subcellular location">
    <subcellularLocation>
        <location evidence="1 4">Cell outer membrane</location>
    </subcellularLocation>
</comment>
<dbReference type="PANTHER" id="PTHR47234:SF2">
    <property type="entry name" value="TONB-DEPENDENT RECEPTOR"/>
    <property type="match status" value="1"/>
</dbReference>
<keyword evidence="9" id="KW-1185">Reference proteome</keyword>
<dbReference type="PANTHER" id="PTHR47234">
    <property type="match status" value="1"/>
</dbReference>
<name>A0ABM8UFY4_9GAMM</name>
<feature type="domain" description="TonB-dependent receptor-like beta-barrel" evidence="6">
    <location>
        <begin position="450"/>
        <end position="966"/>
    </location>
</feature>
<feature type="region of interest" description="Disordered" evidence="5">
    <location>
        <begin position="59"/>
        <end position="78"/>
    </location>
</feature>
<dbReference type="InterPro" id="IPR036942">
    <property type="entry name" value="Beta-barrel_TonB_sf"/>
</dbReference>
<evidence type="ECO:0000313" key="8">
    <source>
        <dbReference type="EMBL" id="CAG4974096.1"/>
    </source>
</evidence>
<proteinExistence type="inferred from homology"/>
<keyword evidence="3" id="KW-0998">Cell outer membrane</keyword>
<dbReference type="Pfam" id="PF00593">
    <property type="entry name" value="TonB_dep_Rec_b-barrel"/>
    <property type="match status" value="1"/>
</dbReference>
<evidence type="ECO:0000256" key="5">
    <source>
        <dbReference type="SAM" id="MobiDB-lite"/>
    </source>
</evidence>
<evidence type="ECO:0000256" key="4">
    <source>
        <dbReference type="RuleBase" id="RU003357"/>
    </source>
</evidence>
<dbReference type="Proteomes" id="UP000680116">
    <property type="component" value="Chromosome"/>
</dbReference>
<dbReference type="Gene3D" id="2.40.170.20">
    <property type="entry name" value="TonB-dependent receptor, beta-barrel domain"/>
    <property type="match status" value="1"/>
</dbReference>
<evidence type="ECO:0000259" key="6">
    <source>
        <dbReference type="Pfam" id="PF00593"/>
    </source>
</evidence>